<feature type="transmembrane region" description="Helical" evidence="5">
    <location>
        <begin position="192"/>
        <end position="209"/>
    </location>
</feature>
<keyword evidence="2 5" id="KW-0812">Transmembrane</keyword>
<evidence type="ECO:0000313" key="7">
    <source>
        <dbReference type="Proteomes" id="UP001336020"/>
    </source>
</evidence>
<organism evidence="6 7">
    <name type="scientific">Rhodococcus artemisiae</name>
    <dbReference type="NCBI Taxonomy" id="714159"/>
    <lineage>
        <taxon>Bacteria</taxon>
        <taxon>Bacillati</taxon>
        <taxon>Actinomycetota</taxon>
        <taxon>Actinomycetes</taxon>
        <taxon>Mycobacteriales</taxon>
        <taxon>Nocardiaceae</taxon>
        <taxon>Rhodococcus</taxon>
    </lineage>
</organism>
<dbReference type="Gene3D" id="1.20.1540.10">
    <property type="entry name" value="Rhomboid-like"/>
    <property type="match status" value="1"/>
</dbReference>
<evidence type="ECO:0000256" key="5">
    <source>
        <dbReference type="SAM" id="Phobius"/>
    </source>
</evidence>
<proteinExistence type="predicted"/>
<dbReference type="InterPro" id="IPR035952">
    <property type="entry name" value="Rhomboid-like_sf"/>
</dbReference>
<dbReference type="Proteomes" id="UP001336020">
    <property type="component" value="Unassembled WGS sequence"/>
</dbReference>
<evidence type="ECO:0000256" key="4">
    <source>
        <dbReference type="ARBA" id="ARBA00023136"/>
    </source>
</evidence>
<evidence type="ECO:0000313" key="6">
    <source>
        <dbReference type="EMBL" id="MEE2061124.1"/>
    </source>
</evidence>
<gene>
    <name evidence="6" type="ORF">Q7514_26720</name>
</gene>
<name>A0ABU7LIQ1_9NOCA</name>
<comment type="subcellular location">
    <subcellularLocation>
        <location evidence="1">Membrane</location>
        <topology evidence="1">Multi-pass membrane protein</topology>
    </subcellularLocation>
</comment>
<dbReference type="EC" id="3.4.21.105" evidence="6"/>
<dbReference type="SUPFAM" id="SSF144091">
    <property type="entry name" value="Rhomboid-like"/>
    <property type="match status" value="1"/>
</dbReference>
<feature type="transmembrane region" description="Helical" evidence="5">
    <location>
        <begin position="93"/>
        <end position="113"/>
    </location>
</feature>
<keyword evidence="6" id="KW-0645">Protease</keyword>
<comment type="caution">
    <text evidence="6">The sequence shown here is derived from an EMBL/GenBank/DDBJ whole genome shotgun (WGS) entry which is preliminary data.</text>
</comment>
<feature type="transmembrane region" description="Helical" evidence="5">
    <location>
        <begin position="12"/>
        <end position="29"/>
    </location>
</feature>
<feature type="transmembrane region" description="Helical" evidence="5">
    <location>
        <begin position="169"/>
        <end position="186"/>
    </location>
</feature>
<keyword evidence="3 5" id="KW-1133">Transmembrane helix</keyword>
<reference evidence="6 7" key="1">
    <citation type="submission" date="2023-07" db="EMBL/GenBank/DDBJ databases">
        <authorList>
            <person name="Girao M."/>
            <person name="Carvalho M.F."/>
        </authorList>
    </citation>
    <scope>NUCLEOTIDE SEQUENCE [LARGE SCALE GENOMIC DNA]</scope>
    <source>
        <strain evidence="6 7">YIM65754</strain>
    </source>
</reference>
<keyword evidence="7" id="KW-1185">Reference proteome</keyword>
<keyword evidence="4 5" id="KW-0472">Membrane</keyword>
<dbReference type="GO" id="GO:0006508">
    <property type="term" value="P:proteolysis"/>
    <property type="evidence" value="ECO:0007669"/>
    <property type="project" value="UniProtKB-KW"/>
</dbReference>
<feature type="transmembrane region" description="Helical" evidence="5">
    <location>
        <begin position="41"/>
        <end position="60"/>
    </location>
</feature>
<dbReference type="GO" id="GO:0008233">
    <property type="term" value="F:peptidase activity"/>
    <property type="evidence" value="ECO:0007669"/>
    <property type="project" value="UniProtKB-KW"/>
</dbReference>
<sequence length="227" mass="23554">MSTSGDDPRSWVLYAVVVALTALMAAPGRSVAKGWWWPPPVAAIALWVLVAVPSVIRLISPSLLDVFRRYPVRTRDGEWWRVLTSALTQDGGVAGTVGNLVMFAIVAIAAVRVWGWQRAVALFAVGQVLWGLFTSFVAPSVGAGVSGATFVMAASLAGLWPVVGARRTLLVASAGTFVAGALLVVLDDAHGVAVLIGMLLGAVLGIVLPPSRQVAASGPEVHGGLRS</sequence>
<keyword evidence="6" id="KW-0378">Hydrolase</keyword>
<dbReference type="RefSeq" id="WP_330136302.1">
    <property type="nucleotide sequence ID" value="NZ_JAUTXY010000016.1"/>
</dbReference>
<evidence type="ECO:0000256" key="3">
    <source>
        <dbReference type="ARBA" id="ARBA00022989"/>
    </source>
</evidence>
<feature type="transmembrane region" description="Helical" evidence="5">
    <location>
        <begin position="120"/>
        <end position="138"/>
    </location>
</feature>
<evidence type="ECO:0000256" key="1">
    <source>
        <dbReference type="ARBA" id="ARBA00004141"/>
    </source>
</evidence>
<evidence type="ECO:0000256" key="2">
    <source>
        <dbReference type="ARBA" id="ARBA00022692"/>
    </source>
</evidence>
<accession>A0ABU7LIQ1</accession>
<protein>
    <submittedName>
        <fullName evidence="6">Rhomboid family intramembrane serine protease</fullName>
        <ecNumber evidence="6">3.4.21.105</ecNumber>
    </submittedName>
</protein>
<feature type="transmembrane region" description="Helical" evidence="5">
    <location>
        <begin position="144"/>
        <end position="162"/>
    </location>
</feature>
<dbReference type="EMBL" id="JAUTXY010000016">
    <property type="protein sequence ID" value="MEE2061124.1"/>
    <property type="molecule type" value="Genomic_DNA"/>
</dbReference>